<protein>
    <recommendedName>
        <fullName evidence="4 9">N-(5'-phosphoribosyl)anthranilate isomerase</fullName>
        <shortName evidence="9">PRAI</shortName>
        <ecNumber evidence="3 9">5.3.1.24</ecNumber>
    </recommendedName>
</protein>
<reference evidence="11 12" key="1">
    <citation type="journal article" date="2018" name="Nat. Biotechnol.">
        <title>A standardized bacterial taxonomy based on genome phylogeny substantially revises the tree of life.</title>
        <authorList>
            <person name="Parks D.H."/>
            <person name="Chuvochina M."/>
            <person name="Waite D.W."/>
            <person name="Rinke C."/>
            <person name="Skarshewski A."/>
            <person name="Chaumeil P.A."/>
            <person name="Hugenholtz P."/>
        </authorList>
    </citation>
    <scope>NUCLEOTIDE SEQUENCE [LARGE SCALE GENOMIC DNA]</scope>
    <source>
        <strain evidence="11">UBA9375</strain>
    </source>
</reference>
<evidence type="ECO:0000259" key="10">
    <source>
        <dbReference type="Pfam" id="PF00697"/>
    </source>
</evidence>
<keyword evidence="6 9" id="KW-0822">Tryptophan biosynthesis</keyword>
<dbReference type="InterPro" id="IPR013785">
    <property type="entry name" value="Aldolase_TIM"/>
</dbReference>
<comment type="pathway">
    <text evidence="2 9">Amino-acid biosynthesis; L-tryptophan biosynthesis; L-tryptophan from chorismate: step 3/5.</text>
</comment>
<keyword evidence="7 9" id="KW-0057">Aromatic amino acid biosynthesis</keyword>
<dbReference type="PANTHER" id="PTHR42894">
    <property type="entry name" value="N-(5'-PHOSPHORIBOSYL)ANTHRANILATE ISOMERASE"/>
    <property type="match status" value="1"/>
</dbReference>
<evidence type="ECO:0000256" key="3">
    <source>
        <dbReference type="ARBA" id="ARBA00012572"/>
    </source>
</evidence>
<dbReference type="InterPro" id="IPR044643">
    <property type="entry name" value="TrpF_fam"/>
</dbReference>
<evidence type="ECO:0000256" key="8">
    <source>
        <dbReference type="ARBA" id="ARBA00023235"/>
    </source>
</evidence>
<dbReference type="PANTHER" id="PTHR42894:SF1">
    <property type="entry name" value="N-(5'-PHOSPHORIBOSYL)ANTHRANILATE ISOMERASE"/>
    <property type="match status" value="1"/>
</dbReference>
<evidence type="ECO:0000256" key="5">
    <source>
        <dbReference type="ARBA" id="ARBA00022605"/>
    </source>
</evidence>
<dbReference type="HAMAP" id="MF_00135">
    <property type="entry name" value="PRAI"/>
    <property type="match status" value="1"/>
</dbReference>
<evidence type="ECO:0000256" key="9">
    <source>
        <dbReference type="HAMAP-Rule" id="MF_00135"/>
    </source>
</evidence>
<dbReference type="EC" id="5.3.1.24" evidence="3 9"/>
<comment type="caution">
    <text evidence="11">The sequence shown here is derived from an EMBL/GenBank/DDBJ whole genome shotgun (WGS) entry which is preliminary data.</text>
</comment>
<evidence type="ECO:0000256" key="1">
    <source>
        <dbReference type="ARBA" id="ARBA00001164"/>
    </source>
</evidence>
<dbReference type="Gene3D" id="3.20.20.70">
    <property type="entry name" value="Aldolase class I"/>
    <property type="match status" value="1"/>
</dbReference>
<dbReference type="Pfam" id="PF00697">
    <property type="entry name" value="PRAI"/>
    <property type="match status" value="1"/>
</dbReference>
<feature type="domain" description="N-(5'phosphoribosyl) anthranilate isomerase (PRAI)" evidence="10">
    <location>
        <begin position="3"/>
        <end position="214"/>
    </location>
</feature>
<evidence type="ECO:0000313" key="11">
    <source>
        <dbReference type="EMBL" id="HCO27536.1"/>
    </source>
</evidence>
<dbReference type="UniPathway" id="UPA00035">
    <property type="reaction ID" value="UER00042"/>
</dbReference>
<name>A0A3D3RFX9_9PLAN</name>
<dbReference type="GO" id="GO:0000162">
    <property type="term" value="P:L-tryptophan biosynthetic process"/>
    <property type="evidence" value="ECO:0007669"/>
    <property type="project" value="UniProtKB-UniRule"/>
</dbReference>
<comment type="similarity">
    <text evidence="9">Belongs to the TrpF family.</text>
</comment>
<proteinExistence type="inferred from homology"/>
<dbReference type="GO" id="GO:0004640">
    <property type="term" value="F:phosphoribosylanthranilate isomerase activity"/>
    <property type="evidence" value="ECO:0007669"/>
    <property type="project" value="UniProtKB-UniRule"/>
</dbReference>
<gene>
    <name evidence="9" type="primary">trpF</name>
    <name evidence="11" type="ORF">DIT97_32745</name>
</gene>
<evidence type="ECO:0000256" key="2">
    <source>
        <dbReference type="ARBA" id="ARBA00004664"/>
    </source>
</evidence>
<accession>A0A3D3RFX9</accession>
<keyword evidence="8 9" id="KW-0413">Isomerase</keyword>
<evidence type="ECO:0000256" key="6">
    <source>
        <dbReference type="ARBA" id="ARBA00022822"/>
    </source>
</evidence>
<organism evidence="11 12">
    <name type="scientific">Gimesia maris</name>
    <dbReference type="NCBI Taxonomy" id="122"/>
    <lineage>
        <taxon>Bacteria</taxon>
        <taxon>Pseudomonadati</taxon>
        <taxon>Planctomycetota</taxon>
        <taxon>Planctomycetia</taxon>
        <taxon>Planctomycetales</taxon>
        <taxon>Planctomycetaceae</taxon>
        <taxon>Gimesia</taxon>
    </lineage>
</organism>
<comment type="catalytic activity">
    <reaction evidence="1 9">
        <text>N-(5-phospho-beta-D-ribosyl)anthranilate = 1-(2-carboxyphenylamino)-1-deoxy-D-ribulose 5-phosphate</text>
        <dbReference type="Rhea" id="RHEA:21540"/>
        <dbReference type="ChEBI" id="CHEBI:18277"/>
        <dbReference type="ChEBI" id="CHEBI:58613"/>
        <dbReference type="EC" id="5.3.1.24"/>
    </reaction>
</comment>
<dbReference type="CDD" id="cd00405">
    <property type="entry name" value="PRAI"/>
    <property type="match status" value="1"/>
</dbReference>
<dbReference type="AlphaFoldDB" id="A0A3D3RFX9"/>
<dbReference type="SUPFAM" id="SSF51366">
    <property type="entry name" value="Ribulose-phoshate binding barrel"/>
    <property type="match status" value="1"/>
</dbReference>
<dbReference type="EMBL" id="DQAY01000201">
    <property type="protein sequence ID" value="HCO27536.1"/>
    <property type="molecule type" value="Genomic_DNA"/>
</dbReference>
<dbReference type="InterPro" id="IPR011060">
    <property type="entry name" value="RibuloseP-bd_barrel"/>
</dbReference>
<evidence type="ECO:0000256" key="7">
    <source>
        <dbReference type="ARBA" id="ARBA00023141"/>
    </source>
</evidence>
<dbReference type="InterPro" id="IPR001240">
    <property type="entry name" value="PRAI_dom"/>
</dbReference>
<evidence type="ECO:0000256" key="4">
    <source>
        <dbReference type="ARBA" id="ARBA00022272"/>
    </source>
</evidence>
<evidence type="ECO:0000313" key="12">
    <source>
        <dbReference type="Proteomes" id="UP000263642"/>
    </source>
</evidence>
<sequence length="227" mass="24882">MWIKICGIRDPDTACMVADLGATALGLNFYERSPRSIDLAAARQIQTAIGSREVTLVGLFVNHSLADVITTCHELSLNMIQLHGEETPEFLAELVQQIPELVIIKAIRTSEPDLAFLKSYLETCDQVGKRPDHILLDAYSPIAYGGTGHLAPWKMIREEYQYLDWPSLILAGGLTPENVAEAISNVQPFGVDTASGVEDQPGVKNPSRVKAFIKQAKSEENPSLNPL</sequence>
<dbReference type="Proteomes" id="UP000263642">
    <property type="component" value="Unassembled WGS sequence"/>
</dbReference>
<keyword evidence="5 9" id="KW-0028">Amino-acid biosynthesis</keyword>